<feature type="region of interest" description="Disordered" evidence="12">
    <location>
        <begin position="419"/>
        <end position="483"/>
    </location>
</feature>
<feature type="transmembrane region" description="Helical" evidence="13">
    <location>
        <begin position="87"/>
        <end position="115"/>
    </location>
</feature>
<comment type="similarity">
    <text evidence="11">Belongs to the G-protein coupled receptor 1 family.</text>
</comment>
<feature type="domain" description="G-protein coupled receptors family 1 profile" evidence="14">
    <location>
        <begin position="107"/>
        <end position="378"/>
    </location>
</feature>
<keyword evidence="10 11" id="KW-0807">Transducer</keyword>
<feature type="transmembrane region" description="Helical" evidence="13">
    <location>
        <begin position="359"/>
        <end position="380"/>
    </location>
</feature>
<feature type="transmembrane region" description="Helical" evidence="13">
    <location>
        <begin position="127"/>
        <end position="148"/>
    </location>
</feature>
<keyword evidence="6 13" id="KW-0472">Membrane</keyword>
<dbReference type="InParanoid" id="K1RWH8"/>
<evidence type="ECO:0000259" key="14">
    <source>
        <dbReference type="PROSITE" id="PS50262"/>
    </source>
</evidence>
<dbReference type="InterPro" id="IPR005390">
    <property type="entry name" value="NeuromedU_rcpt"/>
</dbReference>
<evidence type="ECO:0000256" key="1">
    <source>
        <dbReference type="ARBA" id="ARBA00004651"/>
    </source>
</evidence>
<keyword evidence="9" id="KW-0325">Glycoprotein</keyword>
<feature type="compositionally biased region" description="Basic and acidic residues" evidence="12">
    <location>
        <begin position="467"/>
        <end position="483"/>
    </location>
</feature>
<dbReference type="GO" id="GO:0005886">
    <property type="term" value="C:plasma membrane"/>
    <property type="evidence" value="ECO:0007669"/>
    <property type="project" value="UniProtKB-SubCell"/>
</dbReference>
<organism evidence="15">
    <name type="scientific">Magallana gigas</name>
    <name type="common">Pacific oyster</name>
    <name type="synonym">Crassostrea gigas</name>
    <dbReference type="NCBI Taxonomy" id="29159"/>
    <lineage>
        <taxon>Eukaryota</taxon>
        <taxon>Metazoa</taxon>
        <taxon>Spiralia</taxon>
        <taxon>Lophotrochozoa</taxon>
        <taxon>Mollusca</taxon>
        <taxon>Bivalvia</taxon>
        <taxon>Autobranchia</taxon>
        <taxon>Pteriomorphia</taxon>
        <taxon>Ostreida</taxon>
        <taxon>Ostreoidea</taxon>
        <taxon>Ostreidae</taxon>
        <taxon>Magallana</taxon>
    </lineage>
</organism>
<name>K1RWH8_MAGGI</name>
<evidence type="ECO:0000256" key="12">
    <source>
        <dbReference type="SAM" id="MobiDB-lite"/>
    </source>
</evidence>
<reference evidence="15" key="1">
    <citation type="journal article" date="2012" name="Nature">
        <title>The oyster genome reveals stress adaptation and complexity of shell formation.</title>
        <authorList>
            <person name="Zhang G."/>
            <person name="Fang X."/>
            <person name="Guo X."/>
            <person name="Li L."/>
            <person name="Luo R."/>
            <person name="Xu F."/>
            <person name="Yang P."/>
            <person name="Zhang L."/>
            <person name="Wang X."/>
            <person name="Qi H."/>
            <person name="Xiong Z."/>
            <person name="Que H."/>
            <person name="Xie Y."/>
            <person name="Holland P.W."/>
            <person name="Paps J."/>
            <person name="Zhu Y."/>
            <person name="Wu F."/>
            <person name="Chen Y."/>
            <person name="Wang J."/>
            <person name="Peng C."/>
            <person name="Meng J."/>
            <person name="Yang L."/>
            <person name="Liu J."/>
            <person name="Wen B."/>
            <person name="Zhang N."/>
            <person name="Huang Z."/>
            <person name="Zhu Q."/>
            <person name="Feng Y."/>
            <person name="Mount A."/>
            <person name="Hedgecock D."/>
            <person name="Xu Z."/>
            <person name="Liu Y."/>
            <person name="Domazet-Loso T."/>
            <person name="Du Y."/>
            <person name="Sun X."/>
            <person name="Zhang S."/>
            <person name="Liu B."/>
            <person name="Cheng P."/>
            <person name="Jiang X."/>
            <person name="Li J."/>
            <person name="Fan D."/>
            <person name="Wang W."/>
            <person name="Fu W."/>
            <person name="Wang T."/>
            <person name="Wang B."/>
            <person name="Zhang J."/>
            <person name="Peng Z."/>
            <person name="Li Y."/>
            <person name="Li N."/>
            <person name="Wang J."/>
            <person name="Chen M."/>
            <person name="He Y."/>
            <person name="Tan F."/>
            <person name="Song X."/>
            <person name="Zheng Q."/>
            <person name="Huang R."/>
            <person name="Yang H."/>
            <person name="Du X."/>
            <person name="Chen L."/>
            <person name="Yang M."/>
            <person name="Gaffney P.M."/>
            <person name="Wang S."/>
            <person name="Luo L."/>
            <person name="She Z."/>
            <person name="Ming Y."/>
            <person name="Huang W."/>
            <person name="Zhang S."/>
            <person name="Huang B."/>
            <person name="Zhang Y."/>
            <person name="Qu T."/>
            <person name="Ni P."/>
            <person name="Miao G."/>
            <person name="Wang J."/>
            <person name="Wang Q."/>
            <person name="Steinberg C.E."/>
            <person name="Wang H."/>
            <person name="Li N."/>
            <person name="Qian L."/>
            <person name="Zhang G."/>
            <person name="Li Y."/>
            <person name="Yang H."/>
            <person name="Liu X."/>
            <person name="Wang J."/>
            <person name="Yin Y."/>
            <person name="Wang J."/>
        </authorList>
    </citation>
    <scope>NUCLEOTIDE SEQUENCE [LARGE SCALE GENOMIC DNA]</scope>
    <source>
        <strain evidence="15">05x7-T-G4-1.051#20</strain>
    </source>
</reference>
<dbReference type="PROSITE" id="PS50262">
    <property type="entry name" value="G_PROTEIN_RECEP_F1_2"/>
    <property type="match status" value="1"/>
</dbReference>
<evidence type="ECO:0000256" key="6">
    <source>
        <dbReference type="ARBA" id="ARBA00023136"/>
    </source>
</evidence>
<evidence type="ECO:0000256" key="11">
    <source>
        <dbReference type="RuleBase" id="RU000688"/>
    </source>
</evidence>
<keyword evidence="5 11" id="KW-0297">G-protein coupled receptor</keyword>
<protein>
    <submittedName>
        <fullName evidence="15">Neuropeptide capa receptor</fullName>
    </submittedName>
</protein>
<keyword evidence="2" id="KW-1003">Cell membrane</keyword>
<dbReference type="CDD" id="cd15134">
    <property type="entry name" value="7tmA_capaR"/>
    <property type="match status" value="1"/>
</dbReference>
<dbReference type="GO" id="GO:0001607">
    <property type="term" value="F:neuromedin U receptor activity"/>
    <property type="evidence" value="ECO:0007669"/>
    <property type="project" value="InterPro"/>
</dbReference>
<dbReference type="SUPFAM" id="SSF81321">
    <property type="entry name" value="Family A G protein-coupled receptor-like"/>
    <property type="match status" value="1"/>
</dbReference>
<dbReference type="PANTHER" id="PTHR24243">
    <property type="entry name" value="G-PROTEIN COUPLED RECEPTOR"/>
    <property type="match status" value="1"/>
</dbReference>
<gene>
    <name evidence="15" type="ORF">CGI_10005571</name>
</gene>
<accession>K1RWH8</accession>
<comment type="subcellular location">
    <subcellularLocation>
        <location evidence="1">Cell membrane</location>
        <topology evidence="1">Multi-pass membrane protein</topology>
    </subcellularLocation>
</comment>
<dbReference type="PROSITE" id="PS00237">
    <property type="entry name" value="G_PROTEIN_RECEP_F1_1"/>
    <property type="match status" value="1"/>
</dbReference>
<dbReference type="PRINTS" id="PR00237">
    <property type="entry name" value="GPCRRHODOPSN"/>
</dbReference>
<sequence>MATLVAPYARYRSGCPGDGGSMCKNADGEVERINLSSRDLERGFQLESVVTTVEMTDTNPSGGGTMLYNMTDEEYLLSKMGPRRKDMLSVVCLLAIYCFIFVTGVVGNVCTAIVIVRNRYMQTTTDYYLCSLAISDILILVSCLPFEAYSIWQAYPFSFGEVFCIGKALLTEMTSYASVLTITAFTVERYIAICHPLMSHKIADLRRSVLIIIGIWTVSFLIALPYPVHTRTLFYEHSPTTGKPLHDSLVCTIPPEWIFEMTVMFQISTFLFFIVPMTAIIILYVLIAITLRRTALNRANSEESTGGHHSSHTRRVVRMLVAVVVAFFFCWAPFHTQRLYTIYHAKQWTPFELEVQSHLFYISGVLYFVGSTVNPFLYNVMCKRYRQAFKETLCSCCGHRKSKYQRSLIYYYNNMKSTVRSHSSPENDKQPEKTNLNNINSGNSKRETNYPVTSKLLSNSVKSHAAQRHEQKSRDGNYADNEYHSDNEDVKLLTYLPLNKATNVDTVVPVKSNVTTPTCL</sequence>
<evidence type="ECO:0000256" key="10">
    <source>
        <dbReference type="ARBA" id="ARBA00023224"/>
    </source>
</evidence>
<feature type="transmembrane region" description="Helical" evidence="13">
    <location>
        <begin position="168"/>
        <end position="187"/>
    </location>
</feature>
<keyword evidence="4 13" id="KW-1133">Transmembrane helix</keyword>
<evidence type="ECO:0000256" key="8">
    <source>
        <dbReference type="ARBA" id="ARBA00023170"/>
    </source>
</evidence>
<evidence type="ECO:0000256" key="5">
    <source>
        <dbReference type="ARBA" id="ARBA00023040"/>
    </source>
</evidence>
<dbReference type="InterPro" id="IPR017452">
    <property type="entry name" value="GPCR_Rhodpsn_7TM"/>
</dbReference>
<evidence type="ECO:0000256" key="13">
    <source>
        <dbReference type="SAM" id="Phobius"/>
    </source>
</evidence>
<dbReference type="Pfam" id="PF00001">
    <property type="entry name" value="7tm_1"/>
    <property type="match status" value="1"/>
</dbReference>
<feature type="transmembrane region" description="Helical" evidence="13">
    <location>
        <begin position="316"/>
        <end position="334"/>
    </location>
</feature>
<feature type="compositionally biased region" description="Polar residues" evidence="12">
    <location>
        <begin position="433"/>
        <end position="443"/>
    </location>
</feature>
<keyword evidence="3 11" id="KW-0812">Transmembrane</keyword>
<dbReference type="FunCoup" id="K1RWH8">
    <property type="interactions" value="52"/>
</dbReference>
<feature type="transmembrane region" description="Helical" evidence="13">
    <location>
        <begin position="208"/>
        <end position="228"/>
    </location>
</feature>
<evidence type="ECO:0000256" key="3">
    <source>
        <dbReference type="ARBA" id="ARBA00022692"/>
    </source>
</evidence>
<evidence type="ECO:0000256" key="7">
    <source>
        <dbReference type="ARBA" id="ARBA00023157"/>
    </source>
</evidence>
<dbReference type="EMBL" id="JH818587">
    <property type="protein sequence ID" value="EKC39231.1"/>
    <property type="molecule type" value="Genomic_DNA"/>
</dbReference>
<feature type="transmembrane region" description="Helical" evidence="13">
    <location>
        <begin position="270"/>
        <end position="291"/>
    </location>
</feature>
<keyword evidence="8 11" id="KW-0675">Receptor</keyword>
<dbReference type="Gene3D" id="1.20.1070.10">
    <property type="entry name" value="Rhodopsin 7-helix transmembrane proteins"/>
    <property type="match status" value="1"/>
</dbReference>
<dbReference type="HOGENOM" id="CLU_009579_6_5_1"/>
<proteinExistence type="inferred from homology"/>
<evidence type="ECO:0000313" key="15">
    <source>
        <dbReference type="EMBL" id="EKC39231.1"/>
    </source>
</evidence>
<evidence type="ECO:0000256" key="4">
    <source>
        <dbReference type="ARBA" id="ARBA00022989"/>
    </source>
</evidence>
<feature type="compositionally biased region" description="Polar residues" evidence="12">
    <location>
        <begin position="450"/>
        <end position="462"/>
    </location>
</feature>
<dbReference type="PANTHER" id="PTHR24243:SF208">
    <property type="entry name" value="PYROKININ-1 RECEPTOR"/>
    <property type="match status" value="1"/>
</dbReference>
<feature type="compositionally biased region" description="Basic and acidic residues" evidence="12">
    <location>
        <begin position="423"/>
        <end position="432"/>
    </location>
</feature>
<evidence type="ECO:0000256" key="9">
    <source>
        <dbReference type="ARBA" id="ARBA00023180"/>
    </source>
</evidence>
<keyword evidence="7" id="KW-1015">Disulfide bond</keyword>
<dbReference type="SMART" id="SM01381">
    <property type="entry name" value="7TM_GPCR_Srsx"/>
    <property type="match status" value="1"/>
</dbReference>
<dbReference type="PRINTS" id="PR01565">
    <property type="entry name" value="NEUROMEDINUR"/>
</dbReference>
<evidence type="ECO:0000256" key="2">
    <source>
        <dbReference type="ARBA" id="ARBA00022475"/>
    </source>
</evidence>
<dbReference type="InterPro" id="IPR000276">
    <property type="entry name" value="GPCR_Rhodpsn"/>
</dbReference>
<dbReference type="AlphaFoldDB" id="K1RWH8"/>